<evidence type="ECO:0000313" key="3">
    <source>
        <dbReference type="Proteomes" id="UP000567885"/>
    </source>
</evidence>
<dbReference type="GO" id="GO:0005524">
    <property type="term" value="F:ATP binding"/>
    <property type="evidence" value="ECO:0007669"/>
    <property type="project" value="InterPro"/>
</dbReference>
<dbReference type="GO" id="GO:0004672">
    <property type="term" value="F:protein kinase activity"/>
    <property type="evidence" value="ECO:0007669"/>
    <property type="project" value="InterPro"/>
</dbReference>
<name>A0A8H5TSR4_FUSHE</name>
<dbReference type="AlphaFoldDB" id="A0A8H5TSR4"/>
<keyword evidence="2" id="KW-0808">Transferase</keyword>
<dbReference type="InterPro" id="IPR051678">
    <property type="entry name" value="AGP_Transferase"/>
</dbReference>
<dbReference type="Gene3D" id="3.90.1200.10">
    <property type="match status" value="1"/>
</dbReference>
<evidence type="ECO:0000313" key="2">
    <source>
        <dbReference type="EMBL" id="KAF5676556.1"/>
    </source>
</evidence>
<protein>
    <submittedName>
        <fullName evidence="2">Kinase-like domain-containing protein</fullName>
    </submittedName>
</protein>
<dbReference type="InterPro" id="IPR011009">
    <property type="entry name" value="Kinase-like_dom_sf"/>
</dbReference>
<keyword evidence="2" id="KW-0418">Kinase</keyword>
<dbReference type="Pfam" id="PF01636">
    <property type="entry name" value="APH"/>
    <property type="match status" value="1"/>
</dbReference>
<dbReference type="SUPFAM" id="SSF56112">
    <property type="entry name" value="Protein kinase-like (PK-like)"/>
    <property type="match status" value="1"/>
</dbReference>
<dbReference type="PROSITE" id="PS50011">
    <property type="entry name" value="PROTEIN_KINASE_DOM"/>
    <property type="match status" value="1"/>
</dbReference>
<sequence>MSEVITPEQLSRGYKLAFGPVYRINPITVVKLHTEMAEVEMMRFVRNNTSIPVPNVQNAYKDEKTGKVVIVMDYVEGRTLKEAWPDLNETEKESVLLQLRDYMAELHTFKGDFIGCIDGSACNDQYFNDKPEDFGPYKTEEEFNQGIVKAMKAQGMASGFVEWRCSVWLSVMKGHDIVLTHGDFDPRNIIIQEGRVAAILDWELSGYYPSYWEYGKSMLRPEWESEWHKSKAIDKILKPYHKELAVMWSSNDVIY</sequence>
<comment type="caution">
    <text evidence="2">The sequence shown here is derived from an EMBL/GenBank/DDBJ whole genome shotgun (WGS) entry which is preliminary data.</text>
</comment>
<feature type="domain" description="Protein kinase" evidence="1">
    <location>
        <begin position="1"/>
        <end position="255"/>
    </location>
</feature>
<dbReference type="CDD" id="cd05120">
    <property type="entry name" value="APH_ChoK_like"/>
    <property type="match status" value="1"/>
</dbReference>
<proteinExistence type="predicted"/>
<gene>
    <name evidence="2" type="ORF">FHETE_2052</name>
</gene>
<organism evidence="2 3">
    <name type="scientific">Fusarium heterosporum</name>
    <dbReference type="NCBI Taxonomy" id="42747"/>
    <lineage>
        <taxon>Eukaryota</taxon>
        <taxon>Fungi</taxon>
        <taxon>Dikarya</taxon>
        <taxon>Ascomycota</taxon>
        <taxon>Pezizomycotina</taxon>
        <taxon>Sordariomycetes</taxon>
        <taxon>Hypocreomycetidae</taxon>
        <taxon>Hypocreales</taxon>
        <taxon>Nectriaceae</taxon>
        <taxon>Fusarium</taxon>
        <taxon>Fusarium heterosporum species complex</taxon>
    </lineage>
</organism>
<accession>A0A8H5TSR4</accession>
<dbReference type="Proteomes" id="UP000567885">
    <property type="component" value="Unassembled WGS sequence"/>
</dbReference>
<reference evidence="2 3" key="1">
    <citation type="submission" date="2020-05" db="EMBL/GenBank/DDBJ databases">
        <title>Identification and distribution of gene clusters putatively required for synthesis of sphingolipid metabolism inhibitors in phylogenetically diverse species of the filamentous fungus Fusarium.</title>
        <authorList>
            <person name="Kim H.-S."/>
            <person name="Busman M."/>
            <person name="Brown D.W."/>
            <person name="Divon H."/>
            <person name="Uhlig S."/>
            <person name="Proctor R.H."/>
        </authorList>
    </citation>
    <scope>NUCLEOTIDE SEQUENCE [LARGE SCALE GENOMIC DNA]</scope>
    <source>
        <strain evidence="2 3">NRRL 20693</strain>
    </source>
</reference>
<dbReference type="PANTHER" id="PTHR21310">
    <property type="entry name" value="AMINOGLYCOSIDE PHOSPHOTRANSFERASE-RELATED-RELATED"/>
    <property type="match status" value="1"/>
</dbReference>
<evidence type="ECO:0000259" key="1">
    <source>
        <dbReference type="PROSITE" id="PS50011"/>
    </source>
</evidence>
<dbReference type="InterPro" id="IPR000719">
    <property type="entry name" value="Prot_kinase_dom"/>
</dbReference>
<dbReference type="OrthoDB" id="2906425at2759"/>
<dbReference type="InterPro" id="IPR002575">
    <property type="entry name" value="Aminoglycoside_PTrfase"/>
</dbReference>
<dbReference type="PANTHER" id="PTHR21310:SF48">
    <property type="entry name" value="AMINOGLYCOSIDE PHOSPHOTRANSFERASE DOMAIN-CONTAINING PROTEIN"/>
    <property type="match status" value="1"/>
</dbReference>
<keyword evidence="3" id="KW-1185">Reference proteome</keyword>
<dbReference type="EMBL" id="JAAGWQ010000032">
    <property type="protein sequence ID" value="KAF5676556.1"/>
    <property type="molecule type" value="Genomic_DNA"/>
</dbReference>